<dbReference type="EC" id="4.2.1.130" evidence="1"/>
<dbReference type="PANTHER" id="PTHR48094">
    <property type="entry name" value="PROTEIN/NUCLEIC ACID DEGLYCASE DJ-1-RELATED"/>
    <property type="match status" value="1"/>
</dbReference>
<dbReference type="GO" id="GO:0019172">
    <property type="term" value="F:glyoxalase III activity"/>
    <property type="evidence" value="ECO:0007669"/>
    <property type="project" value="UniProtKB-EC"/>
</dbReference>
<keyword evidence="2" id="KW-0346">Stress response</keyword>
<proteinExistence type="inferred from homology"/>
<protein>
    <recommendedName>
        <fullName evidence="1">D-lactate dehydratase</fullName>
        <ecNumber evidence="1">4.2.1.130</ecNumber>
    </recommendedName>
</protein>
<evidence type="ECO:0000256" key="3">
    <source>
        <dbReference type="ARBA" id="ARBA00023239"/>
    </source>
</evidence>
<evidence type="ECO:0000313" key="7">
    <source>
        <dbReference type="EMBL" id="KZT72517.1"/>
    </source>
</evidence>
<dbReference type="GO" id="GO:0019243">
    <property type="term" value="P:methylglyoxal catabolic process to D-lactate via S-lactoyl-glutathione"/>
    <property type="evidence" value="ECO:0007669"/>
    <property type="project" value="TreeGrafter"/>
</dbReference>
<dbReference type="InterPro" id="IPR002818">
    <property type="entry name" value="DJ-1/PfpI"/>
</dbReference>
<dbReference type="Gene3D" id="3.40.50.880">
    <property type="match status" value="1"/>
</dbReference>
<keyword evidence="7" id="KW-0808">Transferase</keyword>
<dbReference type="STRING" id="1314783.A0A165SUQ8"/>
<dbReference type="GO" id="GO:0016740">
    <property type="term" value="F:transferase activity"/>
    <property type="evidence" value="ECO:0007669"/>
    <property type="project" value="UniProtKB-KW"/>
</dbReference>
<dbReference type="Proteomes" id="UP000076727">
    <property type="component" value="Unassembled WGS sequence"/>
</dbReference>
<feature type="non-terminal residue" evidence="7">
    <location>
        <position position="222"/>
    </location>
</feature>
<evidence type="ECO:0000256" key="2">
    <source>
        <dbReference type="ARBA" id="ARBA00023016"/>
    </source>
</evidence>
<dbReference type="PANTHER" id="PTHR48094:SF11">
    <property type="entry name" value="GLUTATHIONE-INDEPENDENT GLYOXALASE HSP31-RELATED"/>
    <property type="match status" value="1"/>
</dbReference>
<evidence type="ECO:0000259" key="6">
    <source>
        <dbReference type="Pfam" id="PF01965"/>
    </source>
</evidence>
<dbReference type="InterPro" id="IPR029062">
    <property type="entry name" value="Class_I_gatase-like"/>
</dbReference>
<sequence>MGRILFVFTSCSKTLTGGNTGWYLPEAAHPYYVLEKHHTIDFAAPNGPNPPVDENSVHMFKDDESQQFLKDETVVKKFAEAKKLSEVAASQYDAIFYVGGHGPVIDLASDRENIKLANQFWRSGKITSAVCHGPAALVGVTDEAGNSIFKGRAATSFTNEEEIKVDAVKAIPFLVEDRLKSLGAKFEKTEPFGAKVIVDGKLITGQNPASAKGVGEAIQAAL</sequence>
<dbReference type="EMBL" id="KV429040">
    <property type="protein sequence ID" value="KZT72517.1"/>
    <property type="molecule type" value="Genomic_DNA"/>
</dbReference>
<comment type="similarity">
    <text evidence="4">Belongs to the peptidase C56 family. HSP31-like subfamily.</text>
</comment>
<evidence type="ECO:0000256" key="4">
    <source>
        <dbReference type="ARBA" id="ARBA00038493"/>
    </source>
</evidence>
<feature type="domain" description="DJ-1/PfpI" evidence="6">
    <location>
        <begin position="29"/>
        <end position="212"/>
    </location>
</feature>
<reference evidence="7 8" key="1">
    <citation type="journal article" date="2016" name="Mol. Biol. Evol.">
        <title>Comparative Genomics of Early-Diverging Mushroom-Forming Fungi Provides Insights into the Origins of Lignocellulose Decay Capabilities.</title>
        <authorList>
            <person name="Nagy L.G."/>
            <person name="Riley R."/>
            <person name="Tritt A."/>
            <person name="Adam C."/>
            <person name="Daum C."/>
            <person name="Floudas D."/>
            <person name="Sun H."/>
            <person name="Yadav J.S."/>
            <person name="Pangilinan J."/>
            <person name="Larsson K.H."/>
            <person name="Matsuura K."/>
            <person name="Barry K."/>
            <person name="Labutti K."/>
            <person name="Kuo R."/>
            <person name="Ohm R.A."/>
            <person name="Bhattacharya S.S."/>
            <person name="Shirouzu T."/>
            <person name="Yoshinaga Y."/>
            <person name="Martin F.M."/>
            <person name="Grigoriev I.V."/>
            <person name="Hibbett D.S."/>
        </authorList>
    </citation>
    <scope>NUCLEOTIDE SEQUENCE [LARGE SCALE GENOMIC DNA]</scope>
    <source>
        <strain evidence="7 8">L-15889</strain>
    </source>
</reference>
<dbReference type="Pfam" id="PF01965">
    <property type="entry name" value="DJ-1_PfpI"/>
    <property type="match status" value="1"/>
</dbReference>
<organism evidence="7 8">
    <name type="scientific">Daedalea quercina L-15889</name>
    <dbReference type="NCBI Taxonomy" id="1314783"/>
    <lineage>
        <taxon>Eukaryota</taxon>
        <taxon>Fungi</taxon>
        <taxon>Dikarya</taxon>
        <taxon>Basidiomycota</taxon>
        <taxon>Agaricomycotina</taxon>
        <taxon>Agaricomycetes</taxon>
        <taxon>Polyporales</taxon>
        <taxon>Fomitopsis</taxon>
    </lineage>
</organism>
<gene>
    <name evidence="7" type="ORF">DAEQUDRAFT_685488</name>
</gene>
<keyword evidence="7" id="KW-0315">Glutamine amidotransferase</keyword>
<dbReference type="SUPFAM" id="SSF52317">
    <property type="entry name" value="Class I glutamine amidotransferase-like"/>
    <property type="match status" value="1"/>
</dbReference>
<dbReference type="GO" id="GO:0005737">
    <property type="term" value="C:cytoplasm"/>
    <property type="evidence" value="ECO:0007669"/>
    <property type="project" value="TreeGrafter"/>
</dbReference>
<accession>A0A165SUQ8</accession>
<evidence type="ECO:0000313" key="8">
    <source>
        <dbReference type="Proteomes" id="UP000076727"/>
    </source>
</evidence>
<dbReference type="CDD" id="cd03141">
    <property type="entry name" value="GATase1_Hsp31_like"/>
    <property type="match status" value="1"/>
</dbReference>
<dbReference type="OrthoDB" id="543156at2759"/>
<dbReference type="AlphaFoldDB" id="A0A165SUQ8"/>
<evidence type="ECO:0000256" key="5">
    <source>
        <dbReference type="ARBA" id="ARBA00048082"/>
    </source>
</evidence>
<dbReference type="InterPro" id="IPR050325">
    <property type="entry name" value="Prot/Nucl_acid_deglycase"/>
</dbReference>
<evidence type="ECO:0000256" key="1">
    <source>
        <dbReference type="ARBA" id="ARBA00013134"/>
    </source>
</evidence>
<name>A0A165SUQ8_9APHY</name>
<keyword evidence="3" id="KW-0456">Lyase</keyword>
<comment type="catalytic activity">
    <reaction evidence="5">
        <text>methylglyoxal + H2O = (R)-lactate + H(+)</text>
        <dbReference type="Rhea" id="RHEA:27754"/>
        <dbReference type="ChEBI" id="CHEBI:15377"/>
        <dbReference type="ChEBI" id="CHEBI:15378"/>
        <dbReference type="ChEBI" id="CHEBI:16004"/>
        <dbReference type="ChEBI" id="CHEBI:17158"/>
        <dbReference type="EC" id="4.2.1.130"/>
    </reaction>
</comment>
<keyword evidence="8" id="KW-1185">Reference proteome</keyword>